<dbReference type="InterPro" id="IPR015421">
    <property type="entry name" value="PyrdxlP-dep_Trfase_major"/>
</dbReference>
<dbReference type="CDD" id="cd00609">
    <property type="entry name" value="AAT_like"/>
    <property type="match status" value="1"/>
</dbReference>
<feature type="domain" description="Aminotransferase class I/classII large" evidence="6">
    <location>
        <begin position="78"/>
        <end position="420"/>
    </location>
</feature>
<comment type="caution">
    <text evidence="7">The sequence shown here is derived from an EMBL/GenBank/DDBJ whole genome shotgun (WGS) entry which is preliminary data.</text>
</comment>
<organism evidence="7 8">
    <name type="scientific">Kitasatospora xanthocidica</name>
    <dbReference type="NCBI Taxonomy" id="83382"/>
    <lineage>
        <taxon>Bacteria</taxon>
        <taxon>Bacillati</taxon>
        <taxon>Actinomycetota</taxon>
        <taxon>Actinomycetes</taxon>
        <taxon>Kitasatosporales</taxon>
        <taxon>Streptomycetaceae</taxon>
        <taxon>Kitasatospora</taxon>
    </lineage>
</organism>
<dbReference type="GO" id="GO:0008483">
    <property type="term" value="F:transaminase activity"/>
    <property type="evidence" value="ECO:0007669"/>
    <property type="project" value="UniProtKB-KW"/>
</dbReference>
<dbReference type="RefSeq" id="WP_117484930.1">
    <property type="nucleotide sequence ID" value="NZ_QVIG01000001.1"/>
</dbReference>
<sequence>MVLDSTTLHSSIEDPVLDRMNFLNEITSSYPDAVSFAPGRPYDGFFEVEEVHTYLRRYAAYLESRGAGPAEVRSGFYQYGPAAGQIRELIAYSLRQDEGFEVAPEAIVVTVGAQEAMFLVLRALFATPEDVLLLVTPCYVGIMGAARLLDIPVVAVPERDGRLVVADLDAAVRAQRAAGRRPRAVYVVPDHANPTGSTLDLPTRTGLLELAGRQGLLVLEDSPYRLSGPGPRCPMLKALDTSRSVIQLGTYSKTVFPGARVGYVVADQEVRDGRGGIRLLARDLAKVKSMVTVNTSSLSQAAAAGALLGSDGRLSVLNARAAEHYRRSMAATLAQLERWLPERRRRELGVGWNRPDGGFFLTLRTGFRTGTAALERSAREFGVIWTPMEFFHPHGGGERDIRLSISYLTPGQVVEGVERLVRFVETLSEETRGGGARGGGRTVVTCPVPGTESDAP</sequence>
<keyword evidence="2 7" id="KW-0032">Aminotransferase</keyword>
<reference evidence="7 8" key="1">
    <citation type="submission" date="2018-08" db="EMBL/GenBank/DDBJ databases">
        <title>Diversity &amp; Physiological Properties of Lignin-Decomposing Actinobacteria from Soil.</title>
        <authorList>
            <person name="Roh S.G."/>
            <person name="Kim S.B."/>
        </authorList>
    </citation>
    <scope>NUCLEOTIDE SEQUENCE [LARGE SCALE GENOMIC DNA]</scope>
    <source>
        <strain evidence="7 8">MMS17-GH009</strain>
    </source>
</reference>
<keyword evidence="4" id="KW-0663">Pyridoxal phosphate</keyword>
<dbReference type="Gene3D" id="3.90.1150.10">
    <property type="entry name" value="Aspartate Aminotransferase, domain 1"/>
    <property type="match status" value="1"/>
</dbReference>
<keyword evidence="8" id="KW-1185">Reference proteome</keyword>
<evidence type="ECO:0000256" key="2">
    <source>
        <dbReference type="ARBA" id="ARBA00022576"/>
    </source>
</evidence>
<dbReference type="InterPro" id="IPR004839">
    <property type="entry name" value="Aminotransferase_I/II_large"/>
</dbReference>
<evidence type="ECO:0000256" key="3">
    <source>
        <dbReference type="ARBA" id="ARBA00022679"/>
    </source>
</evidence>
<feature type="region of interest" description="Disordered" evidence="5">
    <location>
        <begin position="431"/>
        <end position="456"/>
    </location>
</feature>
<dbReference type="PANTHER" id="PTHR42790:SF19">
    <property type="entry name" value="KYNURENINE_ALPHA-AMINOADIPATE AMINOTRANSFERASE, MITOCHONDRIAL"/>
    <property type="match status" value="1"/>
</dbReference>
<dbReference type="GO" id="GO:1901605">
    <property type="term" value="P:alpha-amino acid metabolic process"/>
    <property type="evidence" value="ECO:0007669"/>
    <property type="project" value="TreeGrafter"/>
</dbReference>
<dbReference type="Gene3D" id="3.40.640.10">
    <property type="entry name" value="Type I PLP-dependent aspartate aminotransferase-like (Major domain)"/>
    <property type="match status" value="1"/>
</dbReference>
<dbReference type="InterPro" id="IPR050859">
    <property type="entry name" value="Class-I_PLP-dep_aminotransf"/>
</dbReference>
<gene>
    <name evidence="7" type="ORF">DR950_00565</name>
</gene>
<evidence type="ECO:0000256" key="1">
    <source>
        <dbReference type="ARBA" id="ARBA00001933"/>
    </source>
</evidence>
<proteinExistence type="predicted"/>
<comment type="cofactor">
    <cofactor evidence="1">
        <name>pyridoxal 5'-phosphate</name>
        <dbReference type="ChEBI" id="CHEBI:597326"/>
    </cofactor>
</comment>
<keyword evidence="3 7" id="KW-0808">Transferase</keyword>
<evidence type="ECO:0000256" key="5">
    <source>
        <dbReference type="SAM" id="MobiDB-lite"/>
    </source>
</evidence>
<dbReference type="Proteomes" id="UP000263377">
    <property type="component" value="Unassembled WGS sequence"/>
</dbReference>
<dbReference type="InterPro" id="IPR015422">
    <property type="entry name" value="PyrdxlP-dep_Trfase_small"/>
</dbReference>
<dbReference type="InterPro" id="IPR015424">
    <property type="entry name" value="PyrdxlP-dep_Trfase"/>
</dbReference>
<dbReference type="EMBL" id="QVIG01000001">
    <property type="protein sequence ID" value="RGD56479.1"/>
    <property type="molecule type" value="Genomic_DNA"/>
</dbReference>
<protein>
    <submittedName>
        <fullName evidence="7">PLP-dependent aminotransferase family protein</fullName>
    </submittedName>
</protein>
<dbReference type="AlphaFoldDB" id="A0A372ZKU3"/>
<evidence type="ECO:0000313" key="7">
    <source>
        <dbReference type="EMBL" id="RGD56479.1"/>
    </source>
</evidence>
<dbReference type="PANTHER" id="PTHR42790">
    <property type="entry name" value="AMINOTRANSFERASE"/>
    <property type="match status" value="1"/>
</dbReference>
<evidence type="ECO:0000256" key="4">
    <source>
        <dbReference type="ARBA" id="ARBA00022898"/>
    </source>
</evidence>
<evidence type="ECO:0000313" key="8">
    <source>
        <dbReference type="Proteomes" id="UP000263377"/>
    </source>
</evidence>
<dbReference type="SUPFAM" id="SSF53383">
    <property type="entry name" value="PLP-dependent transferases"/>
    <property type="match status" value="1"/>
</dbReference>
<evidence type="ECO:0000259" key="6">
    <source>
        <dbReference type="Pfam" id="PF00155"/>
    </source>
</evidence>
<dbReference type="GO" id="GO:0030170">
    <property type="term" value="F:pyridoxal phosphate binding"/>
    <property type="evidence" value="ECO:0007669"/>
    <property type="project" value="InterPro"/>
</dbReference>
<dbReference type="Pfam" id="PF00155">
    <property type="entry name" value="Aminotran_1_2"/>
    <property type="match status" value="1"/>
</dbReference>
<name>A0A372ZKU3_9ACTN</name>
<accession>A0A372ZKU3</accession>